<gene>
    <name evidence="1" type="ORF">H9875_06590</name>
</gene>
<dbReference type="NCBIfam" id="NF005253">
    <property type="entry name" value="PRK06762.1-4"/>
    <property type="match status" value="1"/>
</dbReference>
<dbReference type="SUPFAM" id="SSF52540">
    <property type="entry name" value="P-loop containing nucleoside triphosphate hydrolases"/>
    <property type="match status" value="1"/>
</dbReference>
<organism evidence="1 2">
    <name type="scientific">Candidatus Levilactobacillus faecigallinarum</name>
    <dbReference type="NCBI Taxonomy" id="2838638"/>
    <lineage>
        <taxon>Bacteria</taxon>
        <taxon>Bacillati</taxon>
        <taxon>Bacillota</taxon>
        <taxon>Bacilli</taxon>
        <taxon>Lactobacillales</taxon>
        <taxon>Lactobacillaceae</taxon>
        <taxon>Levilactobacillus</taxon>
    </lineage>
</organism>
<reference evidence="1" key="2">
    <citation type="submission" date="2021-04" db="EMBL/GenBank/DDBJ databases">
        <authorList>
            <person name="Gilroy R."/>
        </authorList>
    </citation>
    <scope>NUCLEOTIDE SEQUENCE</scope>
    <source>
        <strain evidence="1">CHK173-259</strain>
    </source>
</reference>
<accession>A0A9D1U516</accession>
<dbReference type="Proteomes" id="UP000886822">
    <property type="component" value="Unassembled WGS sequence"/>
</dbReference>
<sequence length="170" mass="19147">MQTTLILIRGNSGSGKTTLARKLQQTLGPNTLLVSQDVVRRDMCHTADTPGNLAIDLIQQIATYGQGKVPVVIVEGILARDRYQSMLQRLVTTFPTTHAYYFDLPFETTLTRHQTKPQSTEYGAPELRKWWLPADYLTILPETRFTASDTPTIELRHILADLNFSKSASR</sequence>
<name>A0A9D1U516_9LACO</name>
<evidence type="ECO:0000313" key="2">
    <source>
        <dbReference type="Proteomes" id="UP000886822"/>
    </source>
</evidence>
<evidence type="ECO:0000313" key="1">
    <source>
        <dbReference type="EMBL" id="HIW72281.1"/>
    </source>
</evidence>
<proteinExistence type="predicted"/>
<dbReference type="Pfam" id="PF13671">
    <property type="entry name" value="AAA_33"/>
    <property type="match status" value="1"/>
</dbReference>
<dbReference type="Gene3D" id="3.40.50.300">
    <property type="entry name" value="P-loop containing nucleotide triphosphate hydrolases"/>
    <property type="match status" value="1"/>
</dbReference>
<protein>
    <submittedName>
        <fullName evidence="1">Kinase</fullName>
    </submittedName>
</protein>
<reference evidence="1" key="1">
    <citation type="journal article" date="2021" name="PeerJ">
        <title>Extensive microbial diversity within the chicken gut microbiome revealed by metagenomics and culture.</title>
        <authorList>
            <person name="Gilroy R."/>
            <person name="Ravi A."/>
            <person name="Getino M."/>
            <person name="Pursley I."/>
            <person name="Horton D.L."/>
            <person name="Alikhan N.F."/>
            <person name="Baker D."/>
            <person name="Gharbi K."/>
            <person name="Hall N."/>
            <person name="Watson M."/>
            <person name="Adriaenssens E.M."/>
            <person name="Foster-Nyarko E."/>
            <person name="Jarju S."/>
            <person name="Secka A."/>
            <person name="Antonio M."/>
            <person name="Oren A."/>
            <person name="Chaudhuri R.R."/>
            <person name="La Ragione R."/>
            <person name="Hildebrand F."/>
            <person name="Pallen M.J."/>
        </authorList>
    </citation>
    <scope>NUCLEOTIDE SEQUENCE</scope>
    <source>
        <strain evidence="1">CHK173-259</strain>
    </source>
</reference>
<comment type="caution">
    <text evidence="1">The sequence shown here is derived from an EMBL/GenBank/DDBJ whole genome shotgun (WGS) entry which is preliminary data.</text>
</comment>
<dbReference type="InterPro" id="IPR027417">
    <property type="entry name" value="P-loop_NTPase"/>
</dbReference>
<dbReference type="GO" id="GO:0016301">
    <property type="term" value="F:kinase activity"/>
    <property type="evidence" value="ECO:0007669"/>
    <property type="project" value="UniProtKB-KW"/>
</dbReference>
<keyword evidence="1" id="KW-0418">Kinase</keyword>
<dbReference type="EMBL" id="DXGJ01000049">
    <property type="protein sequence ID" value="HIW72281.1"/>
    <property type="molecule type" value="Genomic_DNA"/>
</dbReference>
<dbReference type="NCBIfam" id="NF005255">
    <property type="entry name" value="PRK06762.2-2"/>
    <property type="match status" value="1"/>
</dbReference>
<dbReference type="AlphaFoldDB" id="A0A9D1U516"/>
<keyword evidence="1" id="KW-0808">Transferase</keyword>